<protein>
    <recommendedName>
        <fullName evidence="1">UPF0311 protein H7F49_04100</fullName>
    </recommendedName>
</protein>
<sequence length="178" mass="18442">MTLSTKAAAVAAAAAALAGPAGAGPAAPAPTLDYAFTATVLVAPALEQGAVDGGRKRFIAITGGQVSGPLLTGEVLAGGGDWQVIEASGLTRVEAHYFLKAGDGTVIEVTNPGVRVADPAVIEKLARGEEVDPSAYYFRTTPSFKVADGRHEWLRRSAFVARGVRKPDRVLIDVYVVR</sequence>
<accession>A0A7X1F5S7</accession>
<evidence type="ECO:0000313" key="4">
    <source>
        <dbReference type="Proteomes" id="UP000520156"/>
    </source>
</evidence>
<dbReference type="Gene3D" id="2.40.160.20">
    <property type="match status" value="1"/>
</dbReference>
<keyword evidence="4" id="KW-1185">Reference proteome</keyword>
<comment type="caution">
    <text evidence="3">The sequence shown here is derived from an EMBL/GenBank/DDBJ whole genome shotgun (WGS) entry which is preliminary data.</text>
</comment>
<dbReference type="PANTHER" id="PTHR37315:SF1">
    <property type="entry name" value="UPF0311 PROTEIN BLR7842"/>
    <property type="match status" value="1"/>
</dbReference>
<keyword evidence="2" id="KW-0732">Signal</keyword>
<organism evidence="3 4">
    <name type="scientific">Novosphingobium aerophilum</name>
    <dbReference type="NCBI Taxonomy" id="2839843"/>
    <lineage>
        <taxon>Bacteria</taxon>
        <taxon>Pseudomonadati</taxon>
        <taxon>Pseudomonadota</taxon>
        <taxon>Alphaproteobacteria</taxon>
        <taxon>Sphingomonadales</taxon>
        <taxon>Sphingomonadaceae</taxon>
        <taxon>Novosphingobium</taxon>
    </lineage>
</organism>
<proteinExistence type="inferred from homology"/>
<evidence type="ECO:0000313" key="3">
    <source>
        <dbReference type="EMBL" id="MBC2650876.1"/>
    </source>
</evidence>
<dbReference type="PANTHER" id="PTHR37315">
    <property type="entry name" value="UPF0311 PROTEIN BLR7842"/>
    <property type="match status" value="1"/>
</dbReference>
<name>A0A7X1F5S7_9SPHN</name>
<dbReference type="Pfam" id="PF11578">
    <property type="entry name" value="DUF3237"/>
    <property type="match status" value="1"/>
</dbReference>
<comment type="similarity">
    <text evidence="1">Belongs to the UPF0311 family.</text>
</comment>
<dbReference type="AlphaFoldDB" id="A0A7X1F5S7"/>
<dbReference type="EMBL" id="JACLAU010000003">
    <property type="protein sequence ID" value="MBC2650876.1"/>
    <property type="molecule type" value="Genomic_DNA"/>
</dbReference>
<dbReference type="HAMAP" id="MF_00775">
    <property type="entry name" value="UPF0311"/>
    <property type="match status" value="1"/>
</dbReference>
<dbReference type="RefSeq" id="WP_185682294.1">
    <property type="nucleotide sequence ID" value="NZ_JACLAU010000003.1"/>
</dbReference>
<gene>
    <name evidence="3" type="ORF">H7F49_04100</name>
</gene>
<dbReference type="Proteomes" id="UP000520156">
    <property type="component" value="Unassembled WGS sequence"/>
</dbReference>
<feature type="chain" id="PRO_5031027432" description="UPF0311 protein H7F49_04100" evidence="2">
    <location>
        <begin position="24"/>
        <end position="178"/>
    </location>
</feature>
<dbReference type="InterPro" id="IPR020915">
    <property type="entry name" value="UPF0311"/>
</dbReference>
<evidence type="ECO:0000256" key="1">
    <source>
        <dbReference type="HAMAP-Rule" id="MF_00775"/>
    </source>
</evidence>
<evidence type="ECO:0000256" key="2">
    <source>
        <dbReference type="SAM" id="SignalP"/>
    </source>
</evidence>
<reference evidence="3 4" key="1">
    <citation type="submission" date="2020-08" db="EMBL/GenBank/DDBJ databases">
        <title>The genome sequence of Novosphingobium flavum 4Y4.</title>
        <authorList>
            <person name="Liu Y."/>
        </authorList>
    </citation>
    <scope>NUCLEOTIDE SEQUENCE [LARGE SCALE GENOMIC DNA]</scope>
    <source>
        <strain evidence="3 4">4Y4</strain>
    </source>
</reference>
<feature type="signal peptide" evidence="2">
    <location>
        <begin position="1"/>
        <end position="23"/>
    </location>
</feature>